<keyword evidence="2" id="KW-0812">Transmembrane</keyword>
<dbReference type="STRING" id="50990.A0A4Y7PML0"/>
<feature type="transmembrane region" description="Helical" evidence="2">
    <location>
        <begin position="174"/>
        <end position="192"/>
    </location>
</feature>
<sequence>MAENEEDPFARHYAGPTIGDSEHPKLFTTSENPTEANPLESRIRGVTFENESPRRDNTPASKAVVLKFLLFTSIGALFAIFHHIFYMMLSHHPKFASPLKFGHSTIGPSWALTVGNGLSWLVQLFYTLAIGGVLVQRFWHLLHDRHFTLNEMNDVFSITSAFYTKTAIFRVPGLALFAVISLGMGAVISTFVPPSLAVSVRPLSEPCNIFTVDFTGTSIDPNSTIFKTPAVDHLARQVIFTQSNVVPQSSPCSNCTYNVTYSAPALTCERVPLAATLPFFHPELESATHTTIWNTSVLLDPPNPGSVSILIWSRVGSFSGTTGNYSDPETIGCVTKNATYHVNVDHRNGTRVTANVDIVPFSQNIPNETALAFEALGQSLGSALGGTMVFNVPPKADSGEVDGFPFIAYTTLGTYSPTSWALNVDLLTNLPTLMHNISTSLLAGSLTPDGTKSTLSPVPDGQCFNESTVYVYDRVRLLVVYGVALLVTLVCVASGIHSVIVGRGGSMSFTSLVYAITSPEMIEAVKEQELSPQTVIHAVKGRFVPGEIG</sequence>
<keyword evidence="4" id="KW-1185">Reference proteome</keyword>
<feature type="transmembrane region" description="Helical" evidence="2">
    <location>
        <begin position="109"/>
        <end position="135"/>
    </location>
</feature>
<gene>
    <name evidence="3" type="ORF">BD410DRAFT_808734</name>
</gene>
<dbReference type="EMBL" id="ML170266">
    <property type="protein sequence ID" value="TDL15690.1"/>
    <property type="molecule type" value="Genomic_DNA"/>
</dbReference>
<keyword evidence="2" id="KW-0472">Membrane</keyword>
<reference evidence="3 4" key="1">
    <citation type="submission" date="2018-06" db="EMBL/GenBank/DDBJ databases">
        <title>A transcriptomic atlas of mushroom development highlights an independent origin of complex multicellularity.</title>
        <authorList>
            <consortium name="DOE Joint Genome Institute"/>
            <person name="Krizsan K."/>
            <person name="Almasi E."/>
            <person name="Merenyi Z."/>
            <person name="Sahu N."/>
            <person name="Viragh M."/>
            <person name="Koszo T."/>
            <person name="Mondo S."/>
            <person name="Kiss B."/>
            <person name="Balint B."/>
            <person name="Kues U."/>
            <person name="Barry K."/>
            <person name="Hegedus J.C."/>
            <person name="Henrissat B."/>
            <person name="Johnson J."/>
            <person name="Lipzen A."/>
            <person name="Ohm R."/>
            <person name="Nagy I."/>
            <person name="Pangilinan J."/>
            <person name="Yan J."/>
            <person name="Xiong Y."/>
            <person name="Grigoriev I.V."/>
            <person name="Hibbett D.S."/>
            <person name="Nagy L.G."/>
        </authorList>
    </citation>
    <scope>NUCLEOTIDE SEQUENCE [LARGE SCALE GENOMIC DNA]</scope>
    <source>
        <strain evidence="3 4">SZMC22713</strain>
    </source>
</reference>
<dbReference type="VEuPathDB" id="FungiDB:BD410DRAFT_808734"/>
<feature type="transmembrane region" description="Helical" evidence="2">
    <location>
        <begin position="478"/>
        <end position="501"/>
    </location>
</feature>
<evidence type="ECO:0000313" key="3">
    <source>
        <dbReference type="EMBL" id="TDL15690.1"/>
    </source>
</evidence>
<evidence type="ECO:0000256" key="1">
    <source>
        <dbReference type="SAM" id="MobiDB-lite"/>
    </source>
</evidence>
<feature type="transmembrane region" description="Helical" evidence="2">
    <location>
        <begin position="64"/>
        <end position="89"/>
    </location>
</feature>
<keyword evidence="2" id="KW-1133">Transmembrane helix</keyword>
<feature type="region of interest" description="Disordered" evidence="1">
    <location>
        <begin position="1"/>
        <end position="38"/>
    </location>
</feature>
<dbReference type="AlphaFoldDB" id="A0A4Y7PML0"/>
<accession>A0A4Y7PML0</accession>
<evidence type="ECO:0000313" key="4">
    <source>
        <dbReference type="Proteomes" id="UP000294933"/>
    </source>
</evidence>
<dbReference type="OrthoDB" id="3198553at2759"/>
<organism evidence="3 4">
    <name type="scientific">Rickenella mellea</name>
    <dbReference type="NCBI Taxonomy" id="50990"/>
    <lineage>
        <taxon>Eukaryota</taxon>
        <taxon>Fungi</taxon>
        <taxon>Dikarya</taxon>
        <taxon>Basidiomycota</taxon>
        <taxon>Agaricomycotina</taxon>
        <taxon>Agaricomycetes</taxon>
        <taxon>Hymenochaetales</taxon>
        <taxon>Rickenellaceae</taxon>
        <taxon>Rickenella</taxon>
    </lineage>
</organism>
<name>A0A4Y7PML0_9AGAM</name>
<evidence type="ECO:0000256" key="2">
    <source>
        <dbReference type="SAM" id="Phobius"/>
    </source>
</evidence>
<proteinExistence type="predicted"/>
<protein>
    <submittedName>
        <fullName evidence="3">Uncharacterized protein</fullName>
    </submittedName>
</protein>
<dbReference type="Proteomes" id="UP000294933">
    <property type="component" value="Unassembled WGS sequence"/>
</dbReference>